<feature type="domain" description="Malonyl-CoA:ACP transacylase (MAT)" evidence="6">
    <location>
        <begin position="7"/>
        <end position="336"/>
    </location>
</feature>
<dbReference type="Pfam" id="PF00698">
    <property type="entry name" value="Acyl_transf_1"/>
    <property type="match status" value="1"/>
</dbReference>
<dbReference type="GO" id="GO:0004314">
    <property type="term" value="F:[acyl-carrier-protein] S-malonyltransferase activity"/>
    <property type="evidence" value="ECO:0007669"/>
    <property type="project" value="UniProtKB-EC"/>
</dbReference>
<dbReference type="FunFam" id="3.30.70.250:FF:000001">
    <property type="entry name" value="Malonyl CoA-acyl carrier protein transacylase"/>
    <property type="match status" value="1"/>
</dbReference>
<dbReference type="EMBL" id="WKKF01000009">
    <property type="protein sequence ID" value="MRX56178.1"/>
    <property type="molecule type" value="Genomic_DNA"/>
</dbReference>
<gene>
    <name evidence="7" type="primary">fabD</name>
    <name evidence="7" type="ORF">GJU41_19655</name>
</gene>
<dbReference type="Gene3D" id="3.30.70.250">
    <property type="entry name" value="Malonyl-CoA ACP transacylase, ACP-binding"/>
    <property type="match status" value="1"/>
</dbReference>
<dbReference type="InterPro" id="IPR014043">
    <property type="entry name" value="Acyl_transferase_dom"/>
</dbReference>
<comment type="catalytic activity">
    <reaction evidence="5">
        <text>holo-[ACP] + malonyl-CoA = malonyl-[ACP] + CoA</text>
        <dbReference type="Rhea" id="RHEA:41792"/>
        <dbReference type="Rhea" id="RHEA-COMP:9623"/>
        <dbReference type="Rhea" id="RHEA-COMP:9685"/>
        <dbReference type="ChEBI" id="CHEBI:57287"/>
        <dbReference type="ChEBI" id="CHEBI:57384"/>
        <dbReference type="ChEBI" id="CHEBI:64479"/>
        <dbReference type="ChEBI" id="CHEBI:78449"/>
        <dbReference type="EC" id="2.3.1.39"/>
    </reaction>
</comment>
<evidence type="ECO:0000256" key="4">
    <source>
        <dbReference type="ARBA" id="ARBA00023315"/>
    </source>
</evidence>
<dbReference type="SUPFAM" id="SSF52151">
    <property type="entry name" value="FabD/lysophospholipase-like"/>
    <property type="match status" value="1"/>
</dbReference>
<keyword evidence="4 7" id="KW-0012">Acyltransferase</keyword>
<evidence type="ECO:0000313" key="7">
    <source>
        <dbReference type="EMBL" id="MRX56178.1"/>
    </source>
</evidence>
<comment type="similarity">
    <text evidence="1">Belongs to the FabD family.</text>
</comment>
<evidence type="ECO:0000256" key="2">
    <source>
        <dbReference type="ARBA" id="ARBA00013258"/>
    </source>
</evidence>
<dbReference type="GO" id="GO:0006633">
    <property type="term" value="P:fatty acid biosynthetic process"/>
    <property type="evidence" value="ECO:0007669"/>
    <property type="project" value="TreeGrafter"/>
</dbReference>
<organism evidence="7 8">
    <name type="scientific">Metabacillus idriensis</name>
    <dbReference type="NCBI Taxonomy" id="324768"/>
    <lineage>
        <taxon>Bacteria</taxon>
        <taxon>Bacillati</taxon>
        <taxon>Bacillota</taxon>
        <taxon>Bacilli</taxon>
        <taxon>Bacillales</taxon>
        <taxon>Bacillaceae</taxon>
        <taxon>Metabacillus</taxon>
    </lineage>
</organism>
<accession>A0A6I2MD28</accession>
<evidence type="ECO:0000259" key="6">
    <source>
        <dbReference type="SMART" id="SM00827"/>
    </source>
</evidence>
<keyword evidence="8" id="KW-1185">Reference proteome</keyword>
<dbReference type="InterPro" id="IPR016036">
    <property type="entry name" value="Malonyl_transacylase_ACP-bd"/>
</dbReference>
<protein>
    <recommendedName>
        <fullName evidence="2">[acyl-carrier-protein] S-malonyltransferase</fullName>
        <ecNumber evidence="2">2.3.1.39</ecNumber>
    </recommendedName>
</protein>
<dbReference type="PANTHER" id="PTHR42681">
    <property type="entry name" value="MALONYL-COA-ACYL CARRIER PROTEIN TRANSACYLASE, MITOCHONDRIAL"/>
    <property type="match status" value="1"/>
</dbReference>
<dbReference type="SUPFAM" id="SSF55048">
    <property type="entry name" value="Probable ACP-binding domain of malonyl-CoA ACP transacylase"/>
    <property type="match status" value="1"/>
</dbReference>
<dbReference type="NCBIfam" id="TIGR00128">
    <property type="entry name" value="fabD"/>
    <property type="match status" value="1"/>
</dbReference>
<evidence type="ECO:0000256" key="1">
    <source>
        <dbReference type="ARBA" id="ARBA00008217"/>
    </source>
</evidence>
<reference evidence="7 8" key="1">
    <citation type="submission" date="2019-11" db="EMBL/GenBank/DDBJ databases">
        <title>Bacillus idriensis genome.</title>
        <authorList>
            <person name="Konopka E.N."/>
            <person name="Newman J.D."/>
        </authorList>
    </citation>
    <scope>NUCLEOTIDE SEQUENCE [LARGE SCALE GENOMIC DNA]</scope>
    <source>
        <strain evidence="7 8">DSM 19097</strain>
    </source>
</reference>
<dbReference type="RefSeq" id="WP_154319323.1">
    <property type="nucleotide sequence ID" value="NZ_CAJFZX010000011.1"/>
</dbReference>
<keyword evidence="3 7" id="KW-0808">Transferase</keyword>
<dbReference type="InterPro" id="IPR001227">
    <property type="entry name" value="Ac_transferase_dom_sf"/>
</dbReference>
<evidence type="ECO:0000256" key="5">
    <source>
        <dbReference type="ARBA" id="ARBA00048462"/>
    </source>
</evidence>
<dbReference type="PANTHER" id="PTHR42681:SF1">
    <property type="entry name" value="MALONYL-COA-ACYL CARRIER PROTEIN TRANSACYLASE, MITOCHONDRIAL"/>
    <property type="match status" value="1"/>
</dbReference>
<proteinExistence type="inferred from homology"/>
<dbReference type="InterPro" id="IPR016035">
    <property type="entry name" value="Acyl_Trfase/lysoPLipase"/>
</dbReference>
<dbReference type="InterPro" id="IPR050858">
    <property type="entry name" value="Mal-CoA-ACP_Trans/PKS_FabD"/>
</dbReference>
<sequence length="422" mass="47163">MKKLGLLFPGQGSQYIGMGKELYEEFEVVRHTFEEASNVLNFDLKELCFNGDINTLTMTANAQPAILTVSVAAYRVLMQELNLFPEFGAGHSLGEFSALTCTGAISFSDAVKIVHHRGTLMQDAVAPGEGAMVAIMGLNEWDIESICLKASSNERKVVIANYNSSNQVVISGHADAVERAKVDLEKMGARTIPLNVSAPFHSPLMTTAAKQFGDELTSYNYSQFQWPVISNYTGTPYKEPRFIVSNLTSQMAQPVQWQKSIQYMVNKGVATFIEIGPKSVLKNLMNDISKSAKVFSLEYPTSIKNLKETKIEAKPDGLALITSCIAVAVSTQNKNWNNDEYDKGVVVPYKQLEELREQLIAERKEPTKEQMHYAIDLLKTIFETKLTPIEIQEERFNQIFYSTHTRDHFSEFKVGVVALEKS</sequence>
<evidence type="ECO:0000256" key="3">
    <source>
        <dbReference type="ARBA" id="ARBA00022679"/>
    </source>
</evidence>
<name>A0A6I2MD28_9BACI</name>
<comment type="caution">
    <text evidence="7">The sequence shown here is derived from an EMBL/GenBank/DDBJ whole genome shotgun (WGS) entry which is preliminary data.</text>
</comment>
<dbReference type="AlphaFoldDB" id="A0A6I2MD28"/>
<dbReference type="EC" id="2.3.1.39" evidence="2"/>
<evidence type="ECO:0000313" key="8">
    <source>
        <dbReference type="Proteomes" id="UP000441585"/>
    </source>
</evidence>
<dbReference type="InterPro" id="IPR004410">
    <property type="entry name" value="Malonyl_CoA-ACP_transAc_FabD"/>
</dbReference>
<dbReference type="SMART" id="SM00827">
    <property type="entry name" value="PKS_AT"/>
    <property type="match status" value="1"/>
</dbReference>
<dbReference type="Proteomes" id="UP000441585">
    <property type="component" value="Unassembled WGS sequence"/>
</dbReference>
<dbReference type="Gene3D" id="3.40.366.10">
    <property type="entry name" value="Malonyl-Coenzyme A Acyl Carrier Protein, domain 2"/>
    <property type="match status" value="1"/>
</dbReference>